<dbReference type="Pfam" id="PF00226">
    <property type="entry name" value="DnaJ"/>
    <property type="match status" value="1"/>
</dbReference>
<dbReference type="PROSITE" id="PS50076">
    <property type="entry name" value="DNAJ_2"/>
    <property type="match status" value="1"/>
</dbReference>
<dbReference type="Pfam" id="PF12907">
    <property type="entry name" value="zf-met2"/>
    <property type="match status" value="1"/>
</dbReference>
<dbReference type="PANTHER" id="PTHR45286">
    <property type="entry name" value="CHAPERONE DNAJ-DOMAIN SUPERFAMILY PROTEIN"/>
    <property type="match status" value="1"/>
</dbReference>
<dbReference type="Gene3D" id="4.10.1050.10">
    <property type="entry name" value="At2g23090-like"/>
    <property type="match status" value="1"/>
</dbReference>
<comment type="caution">
    <text evidence="2">The sequence shown here is derived from an EMBL/GenBank/DDBJ whole genome shotgun (WGS) entry which is preliminary data.</text>
</comment>
<evidence type="ECO:0000313" key="2">
    <source>
        <dbReference type="EMBL" id="KAK5843558.1"/>
    </source>
</evidence>
<dbReference type="PANTHER" id="PTHR45286:SF1">
    <property type="entry name" value="CHAPERONE DNAJ-DOMAIN SUPERFAMILY PROTEIN"/>
    <property type="match status" value="1"/>
</dbReference>
<evidence type="ECO:0000313" key="3">
    <source>
        <dbReference type="Proteomes" id="UP001358586"/>
    </source>
</evidence>
<dbReference type="InterPro" id="IPR001623">
    <property type="entry name" value="DnaJ_domain"/>
</dbReference>
<dbReference type="CDD" id="cd06257">
    <property type="entry name" value="DnaJ"/>
    <property type="match status" value="1"/>
</dbReference>
<accession>A0ABR0QX70</accession>
<feature type="domain" description="J" evidence="1">
    <location>
        <begin position="58"/>
        <end position="126"/>
    </location>
</feature>
<dbReference type="InterPro" id="IPR036869">
    <property type="entry name" value="J_dom_sf"/>
</dbReference>
<keyword evidence="3" id="KW-1185">Reference proteome</keyword>
<dbReference type="SUPFAM" id="SSF118359">
    <property type="entry name" value="Expressed protein At2g23090/F21P24.15"/>
    <property type="match status" value="1"/>
</dbReference>
<gene>
    <name evidence="2" type="ORF">PVK06_006015</name>
</gene>
<name>A0ABR0QX70_GOSAR</name>
<dbReference type="InterPro" id="IPR018253">
    <property type="entry name" value="DnaJ_domain_CS"/>
</dbReference>
<dbReference type="EMBL" id="JARKNE010000002">
    <property type="protein sequence ID" value="KAK5843558.1"/>
    <property type="molecule type" value="Genomic_DNA"/>
</dbReference>
<dbReference type="InterPro" id="IPR039438">
    <property type="entry name" value="At2g23090-like_Znf"/>
</dbReference>
<dbReference type="InterPro" id="IPR026939">
    <property type="entry name" value="ZNF706/At2g23090_sf"/>
</dbReference>
<dbReference type="Gene3D" id="1.10.287.110">
    <property type="entry name" value="DnaJ domain"/>
    <property type="match status" value="1"/>
</dbReference>
<sequence length="707" mass="80386">MSLLSGLHFYRKIPCFSIQLNRYSYSLCSSLLLNPNSRTQWFSTGTGSSTQTEFPGENAYDILGVAETSSFAEIKASFRKLAKETHPDLADSKNDSSASSNSFVRILAAYEILSDSEKRAHYDNYLLSQRMVMQKHSRQGSTLYTYTSHMTSNKQMEVVEWLKWYRLTINDIVSQRKAVVGTGYFDVLEADFYSAIQTAYYGPLIESMDLLPDRFEAEERSVYETTEVLHLVSGRDLFGMVCLVDRVPELSFNYKEKLTSSMSSTSMMSQSTQNSRICMNDERDIHGGNSRIRVTDIKNHLADAYRDLELHVSGRVVAVATRIPPKSCSGETQNEDVEDCIKVFLTSDDDSMPSSQGLDRKVGSRVLLGTITGLGTSPEEGSCFVYNSNGSKTHVIMKHRTLLVKHMHWYRAAEEVSVCECRCSRARLPPSKFWLFEPRCGMHDIGGWYIETFGRDKKGRTVPSQRYWDGFDTTEQFEERLHPAMYLLALAYRTLDIEDAKIRKQTIWKFVEGKLFSILNKTIRMIFSNKLFIPARTIIKPFRPFGLLSLHHNIPRILHPLPRSRREETAHTHCAFDLLVGSDGSKRELGASCPRSKSLLRAQKSLAHNSCSSIPRRGYERFLRPNRPDMGGGNAQKSKMAREKNIEKAKNAAKGSQLETNKKAMTIQCKVCMQTFICTTSEVKCREHAEAKHPKSDVYACFPHLKK</sequence>
<dbReference type="Proteomes" id="UP001358586">
    <property type="component" value="Chromosome 2"/>
</dbReference>
<proteinExistence type="predicted"/>
<dbReference type="PRINTS" id="PR00625">
    <property type="entry name" value="JDOMAIN"/>
</dbReference>
<protein>
    <recommendedName>
        <fullName evidence="1">J domain-containing protein</fullName>
    </recommendedName>
</protein>
<evidence type="ECO:0000259" key="1">
    <source>
        <dbReference type="PROSITE" id="PS50076"/>
    </source>
</evidence>
<organism evidence="2 3">
    <name type="scientific">Gossypium arboreum</name>
    <name type="common">Tree cotton</name>
    <name type="synonym">Gossypium nanking</name>
    <dbReference type="NCBI Taxonomy" id="29729"/>
    <lineage>
        <taxon>Eukaryota</taxon>
        <taxon>Viridiplantae</taxon>
        <taxon>Streptophyta</taxon>
        <taxon>Embryophyta</taxon>
        <taxon>Tracheophyta</taxon>
        <taxon>Spermatophyta</taxon>
        <taxon>Magnoliopsida</taxon>
        <taxon>eudicotyledons</taxon>
        <taxon>Gunneridae</taxon>
        <taxon>Pentapetalae</taxon>
        <taxon>rosids</taxon>
        <taxon>malvids</taxon>
        <taxon>Malvales</taxon>
        <taxon>Malvaceae</taxon>
        <taxon>Malvoideae</taxon>
        <taxon>Gossypium</taxon>
    </lineage>
</organism>
<reference evidence="2 3" key="1">
    <citation type="submission" date="2023-03" db="EMBL/GenBank/DDBJ databases">
        <title>WGS of Gossypium arboreum.</title>
        <authorList>
            <person name="Yu D."/>
        </authorList>
    </citation>
    <scope>NUCLEOTIDE SEQUENCE [LARGE SCALE GENOMIC DNA]</scope>
    <source>
        <tissue evidence="2">Leaf</tissue>
    </source>
</reference>
<dbReference type="PROSITE" id="PS00636">
    <property type="entry name" value="DNAJ_1"/>
    <property type="match status" value="1"/>
</dbReference>
<dbReference type="SUPFAM" id="SSF46565">
    <property type="entry name" value="Chaperone J-domain"/>
    <property type="match status" value="1"/>
</dbReference>
<dbReference type="SMART" id="SM00271">
    <property type="entry name" value="DnaJ"/>
    <property type="match status" value="1"/>
</dbReference>